<sequence>MLLSTQSLCGSEEWGPWKDVFDLTPCAREMYVCFFFEIAEFEIFASDRHATDLAGTFSILNAALSLCFVFFSLIYLIIFALRKRPHRSIYIPLEIVEQDSNERGYIPVSKYDIGQLLVSFLQLGFVGFLFGWRVDEYDESSGNKEHRPYLVIGAIGLFISWLYIVILIACHFLTRKNQTQYAFIKQLLLLYALFALLSCINLRSVIRSMGEKGRFGYEAGFSIWNTIACSVLLIFSLKRPRNPDLKYARDRVISHDTIASLWSLINFSWMTPMIKLGNLRSLTEDDLWELPSRCQASHCYHEFDRTTNLDLLSRLLFSNATNLTLFLIIAILRSIFAFTTPYFLYQLLNYISVKYPEEYSEEPYLYLLGILISELSRIIFLNQLNYQVVWLGIRVEQMLSVLVYEKQLRLLASPPRASNSNRINNVLTTDVDDIAGFFSNLPFILTIPLEIIVALVYLYYLLGCYSFVGVVVIIICIWSNKRFGKRITKLQRRVKKARDERVGEIFELLHAVRMIKMYAWENSFHDRLMFSRHIELSQLRDLFRRTTLLTLLLHITPFLVTLFAFASYTISGHPLTAAIAFTSITLFNTLKQPLQTFPNLMSEVVGLSMAVARVEKFLNESEVQKELLPYGSDSTRTLIGFTSADICWNYNMNVRGLDDFMLKGVTLEFPNFLQSEISIIIIFKGGHQYSGKTMLFLSLLRETVLIRGTIHFPTSPVAYVPQQAWLENTTIRENILFGTDFEEDRYWDIVDACGLTKDFENMEEADFTEYDEKNLILTNGQKARIALARALYSQAQILLVDDCLSDVDSDTARQIIDNCFRGPLVSGRTLIIATQHARYFLDIADYVAILSDGSIQAKGTPEEVHESGFLVDDILGKDIKPVLDQTDKHDQYLAIEKSTAEKRNWAAEEAITVGETYWLKMWTDLYLTKKDSNNGFTLDGQSLDDKEKDNIIKSIGVYALIAFVSSVVTLIRMSFQFVLSLKGSRTLFSKLLNSILRAPLSFFDTAPLGRVMNRFSKDLGMVDQGLVTVIAGFLGNAVGALSVLVVVTAVTYEFGIVSIIIIIWYMNIGNRYINVSRELKRLQSTTRSPVVSWFSGTVAYVVYSRHALLRSTS</sequence>
<feature type="transmembrane region" description="Helical" evidence="7">
    <location>
        <begin position="1054"/>
        <end position="1073"/>
    </location>
</feature>
<feature type="transmembrane region" description="Helical" evidence="7">
    <location>
        <begin position="323"/>
        <end position="344"/>
    </location>
</feature>
<dbReference type="InterPro" id="IPR011527">
    <property type="entry name" value="ABC1_TM_dom"/>
</dbReference>
<proteinExistence type="predicted"/>
<evidence type="ECO:0000259" key="9">
    <source>
        <dbReference type="PROSITE" id="PS50929"/>
    </source>
</evidence>
<feature type="transmembrane region" description="Helical" evidence="7">
    <location>
        <begin position="1025"/>
        <end position="1048"/>
    </location>
</feature>
<reference evidence="10" key="1">
    <citation type="submission" date="2021-06" db="EMBL/GenBank/DDBJ databases">
        <authorList>
            <person name="Kallberg Y."/>
            <person name="Tangrot J."/>
            <person name="Rosling A."/>
        </authorList>
    </citation>
    <scope>NUCLEOTIDE SEQUENCE</scope>
    <source>
        <strain evidence="10">CL551</strain>
    </source>
</reference>
<dbReference type="GO" id="GO:0140359">
    <property type="term" value="F:ABC-type transporter activity"/>
    <property type="evidence" value="ECO:0007669"/>
    <property type="project" value="InterPro"/>
</dbReference>
<organism evidence="10 11">
    <name type="scientific">Acaulospora morrowiae</name>
    <dbReference type="NCBI Taxonomy" id="94023"/>
    <lineage>
        <taxon>Eukaryota</taxon>
        <taxon>Fungi</taxon>
        <taxon>Fungi incertae sedis</taxon>
        <taxon>Mucoromycota</taxon>
        <taxon>Glomeromycotina</taxon>
        <taxon>Glomeromycetes</taxon>
        <taxon>Diversisporales</taxon>
        <taxon>Acaulosporaceae</taxon>
        <taxon>Acaulospora</taxon>
    </lineage>
</organism>
<feature type="domain" description="ABC transmembrane type-1" evidence="9">
    <location>
        <begin position="910"/>
        <end position="1098"/>
    </location>
</feature>
<keyword evidence="11" id="KW-1185">Reference proteome</keyword>
<feature type="transmembrane region" description="Helical" evidence="7">
    <location>
        <begin position="451"/>
        <end position="478"/>
    </location>
</feature>
<dbReference type="OrthoDB" id="6500128at2759"/>
<dbReference type="InterPro" id="IPR003439">
    <property type="entry name" value="ABC_transporter-like_ATP-bd"/>
</dbReference>
<dbReference type="AlphaFoldDB" id="A0A9N9EXX9"/>
<dbReference type="GO" id="GO:0005524">
    <property type="term" value="F:ATP binding"/>
    <property type="evidence" value="ECO:0007669"/>
    <property type="project" value="UniProtKB-KW"/>
</dbReference>
<dbReference type="GO" id="GO:0016020">
    <property type="term" value="C:membrane"/>
    <property type="evidence" value="ECO:0007669"/>
    <property type="project" value="InterPro"/>
</dbReference>
<dbReference type="SUPFAM" id="SSF52540">
    <property type="entry name" value="P-loop containing nucleoside triphosphate hydrolases"/>
    <property type="match status" value="1"/>
</dbReference>
<gene>
    <name evidence="10" type="ORF">AMORRO_LOCUS3004</name>
</gene>
<keyword evidence="3" id="KW-0547">Nucleotide-binding</keyword>
<keyword evidence="1" id="KW-0813">Transport</keyword>
<dbReference type="GO" id="GO:0016887">
    <property type="term" value="F:ATP hydrolysis activity"/>
    <property type="evidence" value="ECO:0007669"/>
    <property type="project" value="InterPro"/>
</dbReference>
<keyword evidence="6 7" id="KW-0472">Membrane</keyword>
<evidence type="ECO:0000313" key="10">
    <source>
        <dbReference type="EMBL" id="CAG8495797.1"/>
    </source>
</evidence>
<evidence type="ECO:0000256" key="5">
    <source>
        <dbReference type="ARBA" id="ARBA00022989"/>
    </source>
</evidence>
<dbReference type="Pfam" id="PF00005">
    <property type="entry name" value="ABC_tran"/>
    <property type="match status" value="1"/>
</dbReference>
<feature type="transmembrane region" description="Helical" evidence="7">
    <location>
        <begin position="955"/>
        <end position="975"/>
    </location>
</feature>
<feature type="transmembrane region" description="Helical" evidence="7">
    <location>
        <begin position="364"/>
        <end position="381"/>
    </location>
</feature>
<comment type="caution">
    <text evidence="10">The sequence shown here is derived from an EMBL/GenBank/DDBJ whole genome shotgun (WGS) entry which is preliminary data.</text>
</comment>
<protein>
    <submittedName>
        <fullName evidence="10">29_t:CDS:1</fullName>
    </submittedName>
</protein>
<keyword evidence="2 7" id="KW-0812">Transmembrane</keyword>
<evidence type="ECO:0000256" key="3">
    <source>
        <dbReference type="ARBA" id="ARBA00022741"/>
    </source>
</evidence>
<evidence type="ECO:0000313" key="11">
    <source>
        <dbReference type="Proteomes" id="UP000789342"/>
    </source>
</evidence>
<keyword evidence="4" id="KW-0067">ATP-binding</keyword>
<dbReference type="PROSITE" id="PS50893">
    <property type="entry name" value="ABC_TRANSPORTER_2"/>
    <property type="match status" value="1"/>
</dbReference>
<dbReference type="PROSITE" id="PS50929">
    <property type="entry name" value="ABC_TM1F"/>
    <property type="match status" value="2"/>
</dbReference>
<feature type="domain" description="ABC transporter" evidence="8">
    <location>
        <begin position="652"/>
        <end position="877"/>
    </location>
</feature>
<feature type="transmembrane region" description="Helical" evidence="7">
    <location>
        <begin position="218"/>
        <end position="237"/>
    </location>
</feature>
<feature type="transmembrane region" description="Helical" evidence="7">
    <location>
        <begin position="152"/>
        <end position="174"/>
    </location>
</feature>
<dbReference type="InterPro" id="IPR050173">
    <property type="entry name" value="ABC_transporter_C-like"/>
</dbReference>
<keyword evidence="5 7" id="KW-1133">Transmembrane helix</keyword>
<dbReference type="PANTHER" id="PTHR24223:SF356">
    <property type="entry name" value="ATP-BINDING CASSETTE TRANSPORTER ABC4"/>
    <property type="match status" value="1"/>
</dbReference>
<dbReference type="EMBL" id="CAJVPV010001390">
    <property type="protein sequence ID" value="CAG8495797.1"/>
    <property type="molecule type" value="Genomic_DNA"/>
</dbReference>
<feature type="transmembrane region" description="Helical" evidence="7">
    <location>
        <begin position="548"/>
        <end position="566"/>
    </location>
</feature>
<dbReference type="SUPFAM" id="SSF90123">
    <property type="entry name" value="ABC transporter transmembrane region"/>
    <property type="match status" value="2"/>
</dbReference>
<dbReference type="Gene3D" id="3.40.50.300">
    <property type="entry name" value="P-loop containing nucleotide triphosphate hydrolases"/>
    <property type="match status" value="1"/>
</dbReference>
<feature type="transmembrane region" description="Helical" evidence="7">
    <location>
        <begin position="186"/>
        <end position="206"/>
    </location>
</feature>
<evidence type="ECO:0000256" key="4">
    <source>
        <dbReference type="ARBA" id="ARBA00022840"/>
    </source>
</evidence>
<dbReference type="Proteomes" id="UP000789342">
    <property type="component" value="Unassembled WGS sequence"/>
</dbReference>
<accession>A0A9N9EXX9</accession>
<evidence type="ECO:0000256" key="2">
    <source>
        <dbReference type="ARBA" id="ARBA00022692"/>
    </source>
</evidence>
<dbReference type="CDD" id="cd18596">
    <property type="entry name" value="ABC_6TM_VMR1_D1_like"/>
    <property type="match status" value="1"/>
</dbReference>
<dbReference type="Gene3D" id="1.20.1560.10">
    <property type="entry name" value="ABC transporter type 1, transmembrane domain"/>
    <property type="match status" value="2"/>
</dbReference>
<evidence type="ECO:0000259" key="8">
    <source>
        <dbReference type="PROSITE" id="PS50893"/>
    </source>
</evidence>
<feature type="transmembrane region" description="Helical" evidence="7">
    <location>
        <begin position="113"/>
        <end position="132"/>
    </location>
</feature>
<dbReference type="PANTHER" id="PTHR24223">
    <property type="entry name" value="ATP-BINDING CASSETTE SUB-FAMILY C"/>
    <property type="match status" value="1"/>
</dbReference>
<dbReference type="InterPro" id="IPR027417">
    <property type="entry name" value="P-loop_NTPase"/>
</dbReference>
<evidence type="ECO:0000256" key="6">
    <source>
        <dbReference type="ARBA" id="ARBA00023136"/>
    </source>
</evidence>
<feature type="domain" description="ABC transmembrane type-1" evidence="9">
    <location>
        <begin position="325"/>
        <end position="606"/>
    </location>
</feature>
<evidence type="ECO:0000256" key="7">
    <source>
        <dbReference type="SAM" id="Phobius"/>
    </source>
</evidence>
<dbReference type="Pfam" id="PF00664">
    <property type="entry name" value="ABC_membrane"/>
    <property type="match status" value="2"/>
</dbReference>
<feature type="transmembrane region" description="Helical" evidence="7">
    <location>
        <begin position="59"/>
        <end position="81"/>
    </location>
</feature>
<dbReference type="InterPro" id="IPR036640">
    <property type="entry name" value="ABC1_TM_sf"/>
</dbReference>
<name>A0A9N9EXX9_9GLOM</name>
<evidence type="ECO:0000256" key="1">
    <source>
        <dbReference type="ARBA" id="ARBA00022448"/>
    </source>
</evidence>